<name>A0ABD3BB93_9LAMI</name>
<organism evidence="1 2">
    <name type="scientific">Castilleja foliolosa</name>
    <dbReference type="NCBI Taxonomy" id="1961234"/>
    <lineage>
        <taxon>Eukaryota</taxon>
        <taxon>Viridiplantae</taxon>
        <taxon>Streptophyta</taxon>
        <taxon>Embryophyta</taxon>
        <taxon>Tracheophyta</taxon>
        <taxon>Spermatophyta</taxon>
        <taxon>Magnoliopsida</taxon>
        <taxon>eudicotyledons</taxon>
        <taxon>Gunneridae</taxon>
        <taxon>Pentapetalae</taxon>
        <taxon>asterids</taxon>
        <taxon>lamiids</taxon>
        <taxon>Lamiales</taxon>
        <taxon>Orobanchaceae</taxon>
        <taxon>Pedicularideae</taxon>
        <taxon>Castillejinae</taxon>
        <taxon>Castilleja</taxon>
    </lineage>
</organism>
<proteinExistence type="predicted"/>
<evidence type="ECO:0000313" key="2">
    <source>
        <dbReference type="Proteomes" id="UP001632038"/>
    </source>
</evidence>
<evidence type="ECO:0000313" key="1">
    <source>
        <dbReference type="EMBL" id="KAL3614638.1"/>
    </source>
</evidence>
<sequence>MEAMPEKTVAGWAAATGGIGFETMLQLGLGGGAGPESYPERPDERDCSINSELDFLGMAIGAGSIIPVTLARCLLG</sequence>
<comment type="caution">
    <text evidence="1">The sequence shown here is derived from an EMBL/GenBank/DDBJ whole genome shotgun (WGS) entry which is preliminary data.</text>
</comment>
<accession>A0ABD3BB93</accession>
<keyword evidence="2" id="KW-1185">Reference proteome</keyword>
<dbReference type="EMBL" id="JAVIJP010000103">
    <property type="protein sequence ID" value="KAL3614638.1"/>
    <property type="molecule type" value="Genomic_DNA"/>
</dbReference>
<dbReference type="AlphaFoldDB" id="A0ABD3BB93"/>
<gene>
    <name evidence="1" type="ORF">CASFOL_041395</name>
</gene>
<protein>
    <submittedName>
        <fullName evidence="1">Uncharacterized protein</fullName>
    </submittedName>
</protein>
<reference evidence="2" key="1">
    <citation type="journal article" date="2024" name="IScience">
        <title>Strigolactones Initiate the Formation of Haustorium-like Structures in Castilleja.</title>
        <authorList>
            <person name="Buerger M."/>
            <person name="Peterson D."/>
            <person name="Chory J."/>
        </authorList>
    </citation>
    <scope>NUCLEOTIDE SEQUENCE [LARGE SCALE GENOMIC DNA]</scope>
</reference>
<dbReference type="Proteomes" id="UP001632038">
    <property type="component" value="Unassembled WGS sequence"/>
</dbReference>